<evidence type="ECO:0000313" key="6">
    <source>
        <dbReference type="Proteomes" id="UP000887565"/>
    </source>
</evidence>
<evidence type="ECO:0000256" key="3">
    <source>
        <dbReference type="ARBA" id="ARBA00022827"/>
    </source>
</evidence>
<keyword evidence="3" id="KW-0274">FAD</keyword>
<dbReference type="PANTHER" id="PTHR43400:SF7">
    <property type="entry name" value="FAD-DEPENDENT OXIDOREDUCTASE 2 FAD BINDING DOMAIN-CONTAINING PROTEIN"/>
    <property type="match status" value="1"/>
</dbReference>
<feature type="domain" description="FAD-dependent oxidoreductase 2 FAD-binding" evidence="5">
    <location>
        <begin position="63"/>
        <end position="127"/>
    </location>
</feature>
<keyword evidence="6" id="KW-1185">Reference proteome</keyword>
<evidence type="ECO:0000256" key="1">
    <source>
        <dbReference type="ARBA" id="ARBA00001974"/>
    </source>
</evidence>
<keyword evidence="4" id="KW-0560">Oxidoreductase</keyword>
<reference evidence="7" key="1">
    <citation type="submission" date="2022-11" db="UniProtKB">
        <authorList>
            <consortium name="WormBaseParasite"/>
        </authorList>
    </citation>
    <scope>IDENTIFICATION</scope>
</reference>
<keyword evidence="2" id="KW-0285">Flavoprotein</keyword>
<organism evidence="6 7">
    <name type="scientific">Romanomermis culicivorax</name>
    <name type="common">Nematode worm</name>
    <dbReference type="NCBI Taxonomy" id="13658"/>
    <lineage>
        <taxon>Eukaryota</taxon>
        <taxon>Metazoa</taxon>
        <taxon>Ecdysozoa</taxon>
        <taxon>Nematoda</taxon>
        <taxon>Enoplea</taxon>
        <taxon>Dorylaimia</taxon>
        <taxon>Mermithida</taxon>
        <taxon>Mermithoidea</taxon>
        <taxon>Mermithidae</taxon>
        <taxon>Romanomermis</taxon>
    </lineage>
</organism>
<dbReference type="Proteomes" id="UP000887565">
    <property type="component" value="Unplaced"/>
</dbReference>
<evidence type="ECO:0000259" key="5">
    <source>
        <dbReference type="Pfam" id="PF00890"/>
    </source>
</evidence>
<evidence type="ECO:0000313" key="7">
    <source>
        <dbReference type="WBParaSite" id="nRc.2.0.1.t20685-RA"/>
    </source>
</evidence>
<dbReference type="WBParaSite" id="nRc.2.0.1.t20685-RA">
    <property type="protein sequence ID" value="nRc.2.0.1.t20685-RA"/>
    <property type="gene ID" value="nRc.2.0.1.g20685"/>
</dbReference>
<dbReference type="PANTHER" id="PTHR43400">
    <property type="entry name" value="FUMARATE REDUCTASE"/>
    <property type="match status" value="1"/>
</dbReference>
<dbReference type="InterPro" id="IPR036188">
    <property type="entry name" value="FAD/NAD-bd_sf"/>
</dbReference>
<evidence type="ECO:0000256" key="2">
    <source>
        <dbReference type="ARBA" id="ARBA00022630"/>
    </source>
</evidence>
<protein>
    <submittedName>
        <fullName evidence="7">FAD-dependent oxidoreductase 2 FAD binding domain-containing protein</fullName>
    </submittedName>
</protein>
<dbReference type="Gene3D" id="3.50.50.60">
    <property type="entry name" value="FAD/NAD(P)-binding domain"/>
    <property type="match status" value="1"/>
</dbReference>
<dbReference type="Pfam" id="PF00890">
    <property type="entry name" value="FAD_binding_2"/>
    <property type="match status" value="1"/>
</dbReference>
<evidence type="ECO:0000256" key="4">
    <source>
        <dbReference type="ARBA" id="ARBA00023002"/>
    </source>
</evidence>
<accession>A0A915J2Q5</accession>
<dbReference type="InterPro" id="IPR050315">
    <property type="entry name" value="FAD-oxidoreductase_2"/>
</dbReference>
<comment type="cofactor">
    <cofactor evidence="1">
        <name>FAD</name>
        <dbReference type="ChEBI" id="CHEBI:57692"/>
    </cofactor>
</comment>
<sequence length="130" mass="14558">MVKNFKNDSICPDSICVSSSACIWFNYGNVPQTTTNQHAITKKQLSPLSGSKNDKKQYCRQNQSCTNEDSMGSFYSDTVEAGRHENDEKMVHILVNKADEAFKFLSTYGVSLDEVNLGGGHSVPRTHWYV</sequence>
<dbReference type="InterPro" id="IPR003953">
    <property type="entry name" value="FAD-dep_OxRdtase_2_FAD-bd"/>
</dbReference>
<dbReference type="GO" id="GO:0016491">
    <property type="term" value="F:oxidoreductase activity"/>
    <property type="evidence" value="ECO:0007669"/>
    <property type="project" value="UniProtKB-KW"/>
</dbReference>
<name>A0A915J2Q5_ROMCU</name>
<dbReference type="AlphaFoldDB" id="A0A915J2Q5"/>
<proteinExistence type="predicted"/>